<dbReference type="SUPFAM" id="SSF57196">
    <property type="entry name" value="EGF/Laminin"/>
    <property type="match status" value="1"/>
</dbReference>
<proteinExistence type="predicted"/>
<comment type="caution">
    <text evidence="5">The sequence shown here is derived from an EMBL/GenBank/DDBJ whole genome shotgun (WGS) entry which is preliminary data.</text>
</comment>
<gene>
    <name evidence="5" type="ORF">QTG54_004533</name>
</gene>
<organism evidence="5 6">
    <name type="scientific">Skeletonema marinoi</name>
    <dbReference type="NCBI Taxonomy" id="267567"/>
    <lineage>
        <taxon>Eukaryota</taxon>
        <taxon>Sar</taxon>
        <taxon>Stramenopiles</taxon>
        <taxon>Ochrophyta</taxon>
        <taxon>Bacillariophyta</taxon>
        <taxon>Coscinodiscophyceae</taxon>
        <taxon>Thalassiosirophycidae</taxon>
        <taxon>Thalassiosirales</taxon>
        <taxon>Skeletonemataceae</taxon>
        <taxon>Skeletonema</taxon>
        <taxon>Skeletonema marinoi-dohrnii complex</taxon>
    </lineage>
</organism>
<evidence type="ECO:0000256" key="1">
    <source>
        <dbReference type="SAM" id="Coils"/>
    </source>
</evidence>
<protein>
    <recommendedName>
        <fullName evidence="3 4">EGF-like domain-containing protein</fullName>
    </recommendedName>
</protein>
<keyword evidence="2" id="KW-0472">Membrane</keyword>
<name>A0AAD9DFG3_9STRA</name>
<dbReference type="Gene3D" id="2.10.25.10">
    <property type="entry name" value="Laminin"/>
    <property type="match status" value="1"/>
</dbReference>
<dbReference type="InterPro" id="IPR000742">
    <property type="entry name" value="EGF"/>
</dbReference>
<dbReference type="PROSITE" id="PS01186">
    <property type="entry name" value="EGF_2"/>
    <property type="match status" value="1"/>
</dbReference>
<accession>A0AAD9DFG3</accession>
<feature type="transmembrane region" description="Helical" evidence="2">
    <location>
        <begin position="123"/>
        <end position="144"/>
    </location>
</feature>
<keyword evidence="2" id="KW-1133">Transmembrane helix</keyword>
<reference evidence="5" key="1">
    <citation type="submission" date="2023-06" db="EMBL/GenBank/DDBJ databases">
        <title>Survivors Of The Sea: Transcriptome response of Skeletonema marinoi to long-term dormancy.</title>
        <authorList>
            <person name="Pinder M.I.M."/>
            <person name="Kourtchenko O."/>
            <person name="Robertson E.K."/>
            <person name="Larsson T."/>
            <person name="Maumus F."/>
            <person name="Osuna-Cruz C.M."/>
            <person name="Vancaester E."/>
            <person name="Stenow R."/>
            <person name="Vandepoele K."/>
            <person name="Ploug H."/>
            <person name="Bruchert V."/>
            <person name="Godhe A."/>
            <person name="Topel M."/>
        </authorList>
    </citation>
    <scope>NUCLEOTIDE SEQUENCE</scope>
    <source>
        <strain evidence="5">R05AC</strain>
    </source>
</reference>
<dbReference type="PROSITE" id="PS00022">
    <property type="entry name" value="EGF_1"/>
    <property type="match status" value="1"/>
</dbReference>
<evidence type="ECO:0000259" key="4">
    <source>
        <dbReference type="PROSITE" id="PS01186"/>
    </source>
</evidence>
<keyword evidence="1" id="KW-0175">Coiled coil</keyword>
<evidence type="ECO:0000313" key="6">
    <source>
        <dbReference type="Proteomes" id="UP001224775"/>
    </source>
</evidence>
<evidence type="ECO:0000313" key="5">
    <source>
        <dbReference type="EMBL" id="KAK1745242.1"/>
    </source>
</evidence>
<feature type="domain" description="EGF-like" evidence="3 4">
    <location>
        <begin position="72"/>
        <end position="83"/>
    </location>
</feature>
<keyword evidence="6" id="KW-1185">Reference proteome</keyword>
<feature type="coiled-coil region" evidence="1">
    <location>
        <begin position="140"/>
        <end position="172"/>
    </location>
</feature>
<evidence type="ECO:0000259" key="3">
    <source>
        <dbReference type="PROSITE" id="PS00022"/>
    </source>
</evidence>
<evidence type="ECO:0000256" key="2">
    <source>
        <dbReference type="SAM" id="Phobius"/>
    </source>
</evidence>
<dbReference type="EMBL" id="JATAAI010000006">
    <property type="protein sequence ID" value="KAK1745242.1"/>
    <property type="molecule type" value="Genomic_DNA"/>
</dbReference>
<keyword evidence="2" id="KW-0812">Transmembrane</keyword>
<dbReference type="Proteomes" id="UP001224775">
    <property type="component" value="Unassembled WGS sequence"/>
</dbReference>
<dbReference type="AlphaFoldDB" id="A0AAD9DFG3"/>
<sequence length="183" mass="19240">MGEVCPSKEDGGEDTCSCTKAVVDGNPYAGLVCEYGATKSCMVLGSESKHSFCTNGGDCGGFVTDNQLHLDCSCDEGFEGAHCEYLAGTDPTTTTTTPATTTAAAAKGQATNTTPASTLSPTVVYVFIGALIASICLIIASFYIRAKRRANEQRQELELREATEELAMVDDDESDIHGEMGII</sequence>